<sequence length="163" mass="18928">MIKTLQQALKMDREKFKVPRSVQQAIPIQRIWPDGVFQSGTKFSKTFRFSDINYAIASKEDKTEMFLDYSELLNALDSGAAAKITLNNRQINKEEFEASLLLPMKEDGLDEYRKEYNEMLLSKVSGTNNSIYQERYLTVSVHKRTSMRQGLILHVWERISSPI</sequence>
<accession>A0A6N3GQU7</accession>
<dbReference type="EMBL" id="CACRUU010000102">
    <property type="protein sequence ID" value="VYU66572.1"/>
    <property type="molecule type" value="Genomic_DNA"/>
</dbReference>
<organism evidence="1">
    <name type="scientific">Mediterraneibacter gnavus</name>
    <name type="common">Ruminococcus gnavus</name>
    <dbReference type="NCBI Taxonomy" id="33038"/>
    <lineage>
        <taxon>Bacteria</taxon>
        <taxon>Bacillati</taxon>
        <taxon>Bacillota</taxon>
        <taxon>Clostridia</taxon>
        <taxon>Lachnospirales</taxon>
        <taxon>Lachnospiraceae</taxon>
        <taxon>Mediterraneibacter</taxon>
    </lineage>
</organism>
<reference evidence="1" key="1">
    <citation type="submission" date="2019-11" db="EMBL/GenBank/DDBJ databases">
        <authorList>
            <person name="Feng L."/>
        </authorList>
    </citation>
    <scope>NUCLEOTIDE SEQUENCE</scope>
    <source>
        <strain evidence="1">RgnavusLFYP36</strain>
    </source>
</reference>
<evidence type="ECO:0000313" key="1">
    <source>
        <dbReference type="EMBL" id="VYU66572.1"/>
    </source>
</evidence>
<proteinExistence type="predicted"/>
<name>A0A6N3GQU7_MEDGN</name>
<protein>
    <recommendedName>
        <fullName evidence="2">TraE family protein</fullName>
    </recommendedName>
</protein>
<gene>
    <name evidence="1" type="ORF">RGLFYP36_00022</name>
</gene>
<dbReference type="AlphaFoldDB" id="A0A6N3GQU7"/>
<evidence type="ECO:0008006" key="2">
    <source>
        <dbReference type="Google" id="ProtNLM"/>
    </source>
</evidence>